<dbReference type="InterPro" id="IPR039762">
    <property type="entry name" value="Nmd2/UPF2"/>
</dbReference>
<gene>
    <name evidence="3" type="ORF">C4B63_12g202</name>
</gene>
<dbReference type="VEuPathDB" id="TriTrypDB:ECC02_002938"/>
<dbReference type="VEuPathDB" id="TriTrypDB:TcCLB.510101.290"/>
<dbReference type="SUPFAM" id="SSF48371">
    <property type="entry name" value="ARM repeat"/>
    <property type="match status" value="2"/>
</dbReference>
<dbReference type="VEuPathDB" id="TriTrypDB:BCY84_13029"/>
<proteinExistence type="predicted"/>
<dbReference type="Proteomes" id="UP000246121">
    <property type="component" value="Unassembled WGS sequence"/>
</dbReference>
<dbReference type="VEuPathDB" id="TriTrypDB:Tc_MARK_491"/>
<keyword evidence="2" id="KW-1133">Transmembrane helix</keyword>
<dbReference type="VEuPathDB" id="TriTrypDB:TcBrA4_0090320"/>
<dbReference type="PANTHER" id="PTHR12839">
    <property type="entry name" value="NONSENSE-MEDIATED MRNA DECAY PROTEIN 2 UP-FRAMESHIFT SUPPRESSOR 2"/>
    <property type="match status" value="1"/>
</dbReference>
<evidence type="ECO:0000313" key="4">
    <source>
        <dbReference type="Proteomes" id="UP000246121"/>
    </source>
</evidence>
<evidence type="ECO:0008006" key="5">
    <source>
        <dbReference type="Google" id="ProtNLM"/>
    </source>
</evidence>
<evidence type="ECO:0000313" key="3">
    <source>
        <dbReference type="EMBL" id="PWU98490.1"/>
    </source>
</evidence>
<comment type="caution">
    <text evidence="3">The sequence shown here is derived from an EMBL/GenBank/DDBJ whole genome shotgun (WGS) entry which is preliminary data.</text>
</comment>
<keyword evidence="2" id="KW-0472">Membrane</keyword>
<dbReference type="VEuPathDB" id="TriTrypDB:TcYC6_0043430"/>
<sequence>MTSSTADHLYERAKLRKLNLDPAPQRSAFAARSSGLKFDVKKATALAKRFKNYSAEASEKTILMQLDTVSFGKFLSEAAHAVVQSLCHGTKMKPADAHSFTVVCSEVHQRYEDFWALVRKELKENIESVVDTGSLKLAVERIEEYASTTTTTTTTTFISGEGNVSTGTTVVSSGLSAPPSAAAKGGLTPSLSKSPVDEFNRLRLVARVFCEWWLVGLFDDAKPLLNLLKLLQKLAERNAATPNSPLAVATVFSITALMIREVGIEILGKGNAVLSSLFTGKKGDENGPERLRDLLGHCGVFTIDENSEAGRKTPFLLGPAGARLAFNATTKKVGPVENAVAHQAEEVSWARLCEIRNASVEHYCNDEEKRQFFGLVLASTKACLRAYKQRKEEVEKWWHSVNDQAEFRGKTARFSNDEARFRFFQEHVERLYVVCENLLGMLGFSPPLPVDLSIVEQREEVEAVRISVTRKFHPIVGAETLNRFGDDEQRIFYEYVPEIETLLDEVFLSSLTAEKAKWELFSRHSVIGGAIASGTGATTSSGLSAVGSGGVGAPGGGDGDSEEGDMDVEAAANTLEEGKGQYNTETVKLMERRRLRLAKLGVPAALFNDYAEVLKLLEELGECTTAVAIDEWCERFVGEAIVPLRKSSENVVGARLFFTNCRMLLTLELRHFLRFRYPEKLPFMARCAAIFDQYFHDVGIYLGARLEAQWRREYSTPTSKRETSTSCSTRSDELLQRRVGATGRYLCELMKFGTIPPSRVLNLLNIAVEDLKQPCSVATICAIIEHGGLFLVCNHATRRAAEKLIQKLKTNMMNEEMKAECSHMVTEAFSFLQPATPSLVALPSPAQKEGSPLERYVRSLLHERLCPDGTKFVLDGLLRMPWDDVEKREMLIRTLRSVHQMSLDVVPLVVDILKELAHADHIDVVQRILYEVAEDMRRDLEVGAATPELVSGSSRKSVMILSLTLHIAHCSGVWLTVFSLPTFTVCAWCLFVLYATCC</sequence>
<dbReference type="EMBL" id="PRFA01000012">
    <property type="protein sequence ID" value="PWU98490.1"/>
    <property type="molecule type" value="Genomic_DNA"/>
</dbReference>
<dbReference type="AlphaFoldDB" id="A0A2V2VQA6"/>
<dbReference type="GO" id="GO:0000184">
    <property type="term" value="P:nuclear-transcribed mRNA catabolic process, nonsense-mediated decay"/>
    <property type="evidence" value="ECO:0007669"/>
    <property type="project" value="InterPro"/>
</dbReference>
<organism evidence="3 4">
    <name type="scientific">Trypanosoma cruzi</name>
    <dbReference type="NCBI Taxonomy" id="5693"/>
    <lineage>
        <taxon>Eukaryota</taxon>
        <taxon>Discoba</taxon>
        <taxon>Euglenozoa</taxon>
        <taxon>Kinetoplastea</taxon>
        <taxon>Metakinetoplastina</taxon>
        <taxon>Trypanosomatida</taxon>
        <taxon>Trypanosomatidae</taxon>
        <taxon>Trypanosoma</taxon>
        <taxon>Schizotrypanum</taxon>
    </lineage>
</organism>
<dbReference type="PANTHER" id="PTHR12839:SF7">
    <property type="entry name" value="REGULATOR OF NONSENSE TRANSCRIPTS 2"/>
    <property type="match status" value="1"/>
</dbReference>
<dbReference type="InterPro" id="IPR016024">
    <property type="entry name" value="ARM-type_fold"/>
</dbReference>
<reference evidence="3 4" key="1">
    <citation type="journal article" date="2018" name="Microb. Genom.">
        <title>Expanding an expanded genome: long-read sequencing of Trypanosoma cruzi.</title>
        <authorList>
            <person name="Berna L."/>
            <person name="Rodriguez M."/>
            <person name="Chiribao M.L."/>
            <person name="Parodi-Talice A."/>
            <person name="Pita S."/>
            <person name="Rijo G."/>
            <person name="Alvarez-Valin F."/>
            <person name="Robello C."/>
        </authorList>
    </citation>
    <scope>NUCLEOTIDE SEQUENCE [LARGE SCALE GENOMIC DNA]</scope>
    <source>
        <strain evidence="3 4">Dm28c</strain>
    </source>
</reference>
<dbReference type="VEuPathDB" id="TriTrypDB:TcG_01871"/>
<evidence type="ECO:0000256" key="1">
    <source>
        <dbReference type="SAM" id="MobiDB-lite"/>
    </source>
</evidence>
<name>A0A2V2VQA6_TRYCR</name>
<dbReference type="VEuPathDB" id="TriTrypDB:C4B63_12g202"/>
<dbReference type="VEuPathDB" id="TriTrypDB:TCSYLVIO_001646"/>
<feature type="region of interest" description="Disordered" evidence="1">
    <location>
        <begin position="543"/>
        <end position="564"/>
    </location>
</feature>
<dbReference type="Gene3D" id="1.25.40.180">
    <property type="match status" value="3"/>
</dbReference>
<dbReference type="VEuPathDB" id="TriTrypDB:TcCL_NonESM02186"/>
<dbReference type="VEuPathDB" id="TriTrypDB:TCDM_00683"/>
<feature type="compositionally biased region" description="Gly residues" evidence="1">
    <location>
        <begin position="547"/>
        <end position="558"/>
    </location>
</feature>
<protein>
    <recommendedName>
        <fullName evidence="5">MIF4G domain-containing protein</fullName>
    </recommendedName>
</protein>
<accession>A0A2V2VQA6</accession>
<dbReference type="GO" id="GO:0005737">
    <property type="term" value="C:cytoplasm"/>
    <property type="evidence" value="ECO:0007669"/>
    <property type="project" value="TreeGrafter"/>
</dbReference>
<dbReference type="GO" id="GO:0035145">
    <property type="term" value="C:exon-exon junction complex"/>
    <property type="evidence" value="ECO:0007669"/>
    <property type="project" value="TreeGrafter"/>
</dbReference>
<evidence type="ECO:0000256" key="2">
    <source>
        <dbReference type="SAM" id="Phobius"/>
    </source>
</evidence>
<feature type="transmembrane region" description="Helical" evidence="2">
    <location>
        <begin position="972"/>
        <end position="995"/>
    </location>
</feature>
<dbReference type="VEuPathDB" id="TriTrypDB:C3747_172g19"/>
<keyword evidence="2" id="KW-0812">Transmembrane</keyword>
<dbReference type="VEuPathDB" id="TriTrypDB:TcCLB.506297.40"/>